<evidence type="ECO:0000313" key="4">
    <source>
        <dbReference type="EMBL" id="RBN48930.1"/>
    </source>
</evidence>
<evidence type="ECO:0000259" key="3">
    <source>
        <dbReference type="SMART" id="SM01217"/>
    </source>
</evidence>
<accession>A0A366AVM3</accession>
<feature type="domain" description="Fibronectin type III-like" evidence="3">
    <location>
        <begin position="34"/>
        <end position="104"/>
    </location>
</feature>
<keyword evidence="5" id="KW-1185">Reference proteome</keyword>
<protein>
    <recommendedName>
        <fullName evidence="3">Fibronectin type III-like domain-containing protein</fullName>
    </recommendedName>
</protein>
<dbReference type="Proteomes" id="UP000253676">
    <property type="component" value="Unassembled WGS sequence"/>
</dbReference>
<comment type="similarity">
    <text evidence="1">Belongs to the glycosyl hydrolase 3 family.</text>
</comment>
<sequence>MTNNYPKPTKLETMKKIILLLIGLTLSSQLFSQEVVQLYVHEQESEVARPENELKHFEKVTLLAGEEKTVTFQLTARDFAYFNSKSNDWAIKSGNFDILIGSSSRDLPLKQTIAIESTKAAKIVLTRESLFKEFKKSPNSQAIYEQLVQSFTGANKKPETEDEKKVASFFEAMLADMPLNKLILFSGGKFTEETMNGILKALNQN</sequence>
<name>A0A366AVM3_9FLAO</name>
<dbReference type="SMART" id="SM01217">
    <property type="entry name" value="Fn3_like"/>
    <property type="match status" value="1"/>
</dbReference>
<dbReference type="GO" id="GO:0008422">
    <property type="term" value="F:beta-glucosidase activity"/>
    <property type="evidence" value="ECO:0007669"/>
    <property type="project" value="UniProtKB-ARBA"/>
</dbReference>
<dbReference type="InterPro" id="IPR013783">
    <property type="entry name" value="Ig-like_fold"/>
</dbReference>
<keyword evidence="2" id="KW-0378">Hydrolase</keyword>
<dbReference type="EMBL" id="QNUX01000021">
    <property type="protein sequence ID" value="RBN48930.1"/>
    <property type="molecule type" value="Genomic_DNA"/>
</dbReference>
<gene>
    <name evidence="4" type="ORF">DR980_16020</name>
</gene>
<dbReference type="Gene3D" id="2.60.40.10">
    <property type="entry name" value="Immunoglobulins"/>
    <property type="match status" value="1"/>
</dbReference>
<evidence type="ECO:0000256" key="1">
    <source>
        <dbReference type="ARBA" id="ARBA00005336"/>
    </source>
</evidence>
<reference evidence="4 5" key="1">
    <citation type="submission" date="2018-07" db="EMBL/GenBank/DDBJ databases">
        <title>Complete genome sequence of Flavobacterium psychrolimnae LMG 22018.</title>
        <authorList>
            <person name="Kim D.-U."/>
        </authorList>
    </citation>
    <scope>NUCLEOTIDE SEQUENCE [LARGE SCALE GENOMIC DNA]</scope>
    <source>
        <strain evidence="4 5">LMG 22018</strain>
    </source>
</reference>
<dbReference type="PANTHER" id="PTHR42715">
    <property type="entry name" value="BETA-GLUCOSIDASE"/>
    <property type="match status" value="1"/>
</dbReference>
<dbReference type="Pfam" id="PF14310">
    <property type="entry name" value="Fn3-like"/>
    <property type="match status" value="1"/>
</dbReference>
<evidence type="ECO:0000313" key="5">
    <source>
        <dbReference type="Proteomes" id="UP000253676"/>
    </source>
</evidence>
<dbReference type="InterPro" id="IPR026891">
    <property type="entry name" value="Fn3-like"/>
</dbReference>
<dbReference type="InterPro" id="IPR050288">
    <property type="entry name" value="Cellulose_deg_GH3"/>
</dbReference>
<evidence type="ECO:0000256" key="2">
    <source>
        <dbReference type="ARBA" id="ARBA00022801"/>
    </source>
</evidence>
<dbReference type="PANTHER" id="PTHR42715:SF10">
    <property type="entry name" value="BETA-GLUCOSIDASE"/>
    <property type="match status" value="1"/>
</dbReference>
<comment type="caution">
    <text evidence="4">The sequence shown here is derived from an EMBL/GenBank/DDBJ whole genome shotgun (WGS) entry which is preliminary data.</text>
</comment>
<dbReference type="AlphaFoldDB" id="A0A366AVM3"/>
<dbReference type="FunFam" id="2.60.40.10:FF:000495">
    <property type="entry name" value="Periplasmic beta-glucosidase"/>
    <property type="match status" value="1"/>
</dbReference>
<organism evidence="4 5">
    <name type="scientific">Flavobacterium psychrolimnae</name>
    <dbReference type="NCBI Taxonomy" id="249351"/>
    <lineage>
        <taxon>Bacteria</taxon>
        <taxon>Pseudomonadati</taxon>
        <taxon>Bacteroidota</taxon>
        <taxon>Flavobacteriia</taxon>
        <taxon>Flavobacteriales</taxon>
        <taxon>Flavobacteriaceae</taxon>
        <taxon>Flavobacterium</taxon>
    </lineage>
</organism>
<proteinExistence type="inferred from homology"/>